<evidence type="ECO:0000313" key="3">
    <source>
        <dbReference type="EMBL" id="GER52275.1"/>
    </source>
</evidence>
<keyword evidence="1" id="KW-0472">Membrane</keyword>
<sequence length="207" mass="23783">MWIIKWSNLLTLILWQSLKGAKTLRDCTHMLVAGVSFYFQHKSLWQRINSILEGSLFVEERSENIEVANGNEFEKEIDEEDGDEAFDDKFDDILFDKNVDSEPDGEVGCEDEDEVEAEEGEVEDEAEVEEGEDQIVDEAAESMAKKGGVEADGWVSGESEESDDDIFDWEYDMKAEKVNDKIIMIMWIFILSGWMVRVKVLRNVSMM</sequence>
<accession>A0A5A7R3M9</accession>
<keyword evidence="1" id="KW-1133">Transmembrane helix</keyword>
<evidence type="ECO:0000256" key="2">
    <source>
        <dbReference type="SAM" id="SignalP"/>
    </source>
</evidence>
<evidence type="ECO:0000256" key="1">
    <source>
        <dbReference type="SAM" id="Phobius"/>
    </source>
</evidence>
<comment type="caution">
    <text evidence="3">The sequence shown here is derived from an EMBL/GenBank/DDBJ whole genome shotgun (WGS) entry which is preliminary data.</text>
</comment>
<dbReference type="EMBL" id="BKCP01010181">
    <property type="protein sequence ID" value="GER52275.1"/>
    <property type="molecule type" value="Genomic_DNA"/>
</dbReference>
<organism evidence="3 4">
    <name type="scientific">Striga asiatica</name>
    <name type="common">Asiatic witchweed</name>
    <name type="synonym">Buchnera asiatica</name>
    <dbReference type="NCBI Taxonomy" id="4170"/>
    <lineage>
        <taxon>Eukaryota</taxon>
        <taxon>Viridiplantae</taxon>
        <taxon>Streptophyta</taxon>
        <taxon>Embryophyta</taxon>
        <taxon>Tracheophyta</taxon>
        <taxon>Spermatophyta</taxon>
        <taxon>Magnoliopsida</taxon>
        <taxon>eudicotyledons</taxon>
        <taxon>Gunneridae</taxon>
        <taxon>Pentapetalae</taxon>
        <taxon>asterids</taxon>
        <taxon>lamiids</taxon>
        <taxon>Lamiales</taxon>
        <taxon>Orobanchaceae</taxon>
        <taxon>Buchnereae</taxon>
        <taxon>Striga</taxon>
    </lineage>
</organism>
<feature type="transmembrane region" description="Helical" evidence="1">
    <location>
        <begin position="182"/>
        <end position="200"/>
    </location>
</feature>
<feature type="chain" id="PRO_5023027145" evidence="2">
    <location>
        <begin position="21"/>
        <end position="207"/>
    </location>
</feature>
<keyword evidence="2" id="KW-0732">Signal</keyword>
<dbReference type="Proteomes" id="UP000325081">
    <property type="component" value="Unassembled WGS sequence"/>
</dbReference>
<evidence type="ECO:0000313" key="4">
    <source>
        <dbReference type="Proteomes" id="UP000325081"/>
    </source>
</evidence>
<name>A0A5A7R3M9_STRAF</name>
<feature type="non-terminal residue" evidence="3">
    <location>
        <position position="207"/>
    </location>
</feature>
<protein>
    <submittedName>
        <fullName evidence="3">Sodium/potassium/calcium exchanger 1</fullName>
    </submittedName>
</protein>
<keyword evidence="1" id="KW-0812">Transmembrane</keyword>
<proteinExistence type="predicted"/>
<reference evidence="4" key="1">
    <citation type="journal article" date="2019" name="Curr. Biol.">
        <title>Genome Sequence of Striga asiatica Provides Insight into the Evolution of Plant Parasitism.</title>
        <authorList>
            <person name="Yoshida S."/>
            <person name="Kim S."/>
            <person name="Wafula E.K."/>
            <person name="Tanskanen J."/>
            <person name="Kim Y.M."/>
            <person name="Honaas L."/>
            <person name="Yang Z."/>
            <person name="Spallek T."/>
            <person name="Conn C.E."/>
            <person name="Ichihashi Y."/>
            <person name="Cheong K."/>
            <person name="Cui S."/>
            <person name="Der J.P."/>
            <person name="Gundlach H."/>
            <person name="Jiao Y."/>
            <person name="Hori C."/>
            <person name="Ishida J.K."/>
            <person name="Kasahara H."/>
            <person name="Kiba T."/>
            <person name="Kim M.S."/>
            <person name="Koo N."/>
            <person name="Laohavisit A."/>
            <person name="Lee Y.H."/>
            <person name="Lumba S."/>
            <person name="McCourt P."/>
            <person name="Mortimer J.C."/>
            <person name="Mutuku J.M."/>
            <person name="Nomura T."/>
            <person name="Sasaki-Sekimoto Y."/>
            <person name="Seto Y."/>
            <person name="Wang Y."/>
            <person name="Wakatake T."/>
            <person name="Sakakibara H."/>
            <person name="Demura T."/>
            <person name="Yamaguchi S."/>
            <person name="Yoneyama K."/>
            <person name="Manabe R.I."/>
            <person name="Nelson D.C."/>
            <person name="Schulman A.H."/>
            <person name="Timko M.P."/>
            <person name="dePamphilis C.W."/>
            <person name="Choi D."/>
            <person name="Shirasu K."/>
        </authorList>
    </citation>
    <scope>NUCLEOTIDE SEQUENCE [LARGE SCALE GENOMIC DNA]</scope>
    <source>
        <strain evidence="4">cv. UVA1</strain>
    </source>
</reference>
<keyword evidence="4" id="KW-1185">Reference proteome</keyword>
<dbReference type="AlphaFoldDB" id="A0A5A7R3M9"/>
<feature type="signal peptide" evidence="2">
    <location>
        <begin position="1"/>
        <end position="20"/>
    </location>
</feature>
<gene>
    <name evidence="3" type="ORF">STAS_29710</name>
</gene>